<name>A0A8J3TBP0_9ACTN</name>
<evidence type="ECO:0000313" key="1">
    <source>
        <dbReference type="EMBL" id="GII24175.1"/>
    </source>
</evidence>
<proteinExistence type="predicted"/>
<dbReference type="EMBL" id="BOON01000034">
    <property type="protein sequence ID" value="GII24175.1"/>
    <property type="molecule type" value="Genomic_DNA"/>
</dbReference>
<sequence length="65" mass="6987">MRTGEHRQPDGVGVLLDRGLDDLLRGLVQAGVDDLHTGVTQRPGDDLRPTVVAIEARFGNNNPNA</sequence>
<organism evidence="1 2">
    <name type="scientific">Planosporangium mesophilum</name>
    <dbReference type="NCBI Taxonomy" id="689768"/>
    <lineage>
        <taxon>Bacteria</taxon>
        <taxon>Bacillati</taxon>
        <taxon>Actinomycetota</taxon>
        <taxon>Actinomycetes</taxon>
        <taxon>Micromonosporales</taxon>
        <taxon>Micromonosporaceae</taxon>
        <taxon>Planosporangium</taxon>
    </lineage>
</organism>
<keyword evidence="2" id="KW-1185">Reference proteome</keyword>
<dbReference type="AlphaFoldDB" id="A0A8J3TBP0"/>
<dbReference type="Proteomes" id="UP000599074">
    <property type="component" value="Unassembled WGS sequence"/>
</dbReference>
<comment type="caution">
    <text evidence="1">The sequence shown here is derived from an EMBL/GenBank/DDBJ whole genome shotgun (WGS) entry which is preliminary data.</text>
</comment>
<protein>
    <submittedName>
        <fullName evidence="1">Uncharacterized protein</fullName>
    </submittedName>
</protein>
<evidence type="ECO:0000313" key="2">
    <source>
        <dbReference type="Proteomes" id="UP000599074"/>
    </source>
</evidence>
<gene>
    <name evidence="1" type="ORF">Pme01_37720</name>
</gene>
<reference evidence="1" key="1">
    <citation type="submission" date="2021-01" db="EMBL/GenBank/DDBJ databases">
        <title>Whole genome shotgun sequence of Planosporangium mesophilum NBRC 109066.</title>
        <authorList>
            <person name="Komaki H."/>
            <person name="Tamura T."/>
        </authorList>
    </citation>
    <scope>NUCLEOTIDE SEQUENCE</scope>
    <source>
        <strain evidence="1">NBRC 109066</strain>
    </source>
</reference>
<accession>A0A8J3TBP0</accession>